<name>A0ACD0P1Z9_9BASI</name>
<evidence type="ECO:0000313" key="1">
    <source>
        <dbReference type="EMBL" id="PWN52178.1"/>
    </source>
</evidence>
<evidence type="ECO:0000313" key="2">
    <source>
        <dbReference type="Proteomes" id="UP000245626"/>
    </source>
</evidence>
<keyword evidence="2" id="KW-1185">Reference proteome</keyword>
<protein>
    <submittedName>
        <fullName evidence="1">Uncharacterized protein</fullName>
    </submittedName>
</protein>
<gene>
    <name evidence="1" type="ORF">IE53DRAFT_15579</name>
</gene>
<proteinExistence type="predicted"/>
<reference evidence="1 2" key="1">
    <citation type="journal article" date="2018" name="Mol. Biol. Evol.">
        <title>Broad Genomic Sampling Reveals a Smut Pathogenic Ancestry of the Fungal Clade Ustilaginomycotina.</title>
        <authorList>
            <person name="Kijpornyongpan T."/>
            <person name="Mondo S.J."/>
            <person name="Barry K."/>
            <person name="Sandor L."/>
            <person name="Lee J."/>
            <person name="Lipzen A."/>
            <person name="Pangilinan J."/>
            <person name="LaButti K."/>
            <person name="Hainaut M."/>
            <person name="Henrissat B."/>
            <person name="Grigoriev I.V."/>
            <person name="Spatafora J.W."/>
            <person name="Aime M.C."/>
        </authorList>
    </citation>
    <scope>NUCLEOTIDE SEQUENCE [LARGE SCALE GENOMIC DNA]</scope>
    <source>
        <strain evidence="1 2">SA 807</strain>
    </source>
</reference>
<sequence>MDPFATYAHIENSQQFWSELEDVLGVQLPSTAGLDQAEALELRRSHAVSVLDNFLTLCEACFNGNLESQYNQDYCISRLFDSMVFRDQVMDHPDQARSATSTFPMHQLAAEAALAITQKATSLPILVLSYEIVLQYGQAESSVYRTLQNQAQKSPSSIRPFLHRLVHQVWAGFYAAQAESRLNALSVDSHDKTSGWQGAHWNDRGESVEIKPPLATAPAEGSNAARDRSLQISLREKAVRMLYEVCRVQKLEKTDLKAFDARFINHLFDLVEETRHHHDEGFNYQLIKLIVAMNEQFMVSGLNAPPARAVAGDSSGVQSAPITNTRPTNAVLEVLKDRLNASKTFGENLIFMLNRASSSDDEDLCMQLLVLKLLYLLFTTKETACYFYTNDLKVLVDIFIRELSDLPDESESLRHTYLRVLHPLLTNTQLCTYPYKRPQIRRLLTGLLSHSHLRDISSTTRRLVERCLKAEWCVELDRLDGTSAVASVAPIGGGEAHSKRMVGGVTNEGLPMLSTDIKVSSASVDCPVAVAERVGEAEGRFSVDSSTPSGDGIRPEFSATSGSGDAILAIPPHIKTRGKRVLSLSNPKTMFAYLDIEPVARPSSQEGFARRVASVQSLPSTPPRVDSPGLSAEEDANSEGLSTASSWHAHMAENPNPRPSGKVEKSRAHSSSTLSPSAAVHHPYLHHSSTEALPATARVGSPLALEATAYYSMPDACKPAQCADSPNRDETSDGPRIPSLHAQDASNETITNEKEEQTASSGRRNKGAVRCEDAMMENSTYYSTHDNDPMILPIDSFTCPMATVPPTRRRKPPQPPELAGTSIDRERPGRKALATSVSEHFAPHVAQGRVECLTDCSSGSISRPDSPQRTTSLPVSASPPRASTMAMASNASTRRRPPPPPSTASKPPPPPVNRATKSNNLGNVTSSGSQARVAGASIQDRQDSQERSRSATPEVYNRRIVELDGPGESFTIARKDDEAVVDDLTNMASQSLRVG</sequence>
<dbReference type="EMBL" id="KZ819792">
    <property type="protein sequence ID" value="PWN52178.1"/>
    <property type="molecule type" value="Genomic_DNA"/>
</dbReference>
<organism evidence="1 2">
    <name type="scientific">Violaceomyces palustris</name>
    <dbReference type="NCBI Taxonomy" id="1673888"/>
    <lineage>
        <taxon>Eukaryota</taxon>
        <taxon>Fungi</taxon>
        <taxon>Dikarya</taxon>
        <taxon>Basidiomycota</taxon>
        <taxon>Ustilaginomycotina</taxon>
        <taxon>Ustilaginomycetes</taxon>
        <taxon>Violaceomycetales</taxon>
        <taxon>Violaceomycetaceae</taxon>
        <taxon>Violaceomyces</taxon>
    </lineage>
</organism>
<dbReference type="Proteomes" id="UP000245626">
    <property type="component" value="Unassembled WGS sequence"/>
</dbReference>
<accession>A0ACD0P1Z9</accession>